<dbReference type="InterPro" id="IPR028041">
    <property type="entry name" value="WDCP"/>
</dbReference>
<evidence type="ECO:0000256" key="4">
    <source>
        <dbReference type="ARBA" id="ARBA00023054"/>
    </source>
</evidence>
<dbReference type="PANTHER" id="PTHR14897:SF5">
    <property type="entry name" value="WD REPEAT AND COILED-COIL-CONTAINING PROTEIN"/>
    <property type="match status" value="1"/>
</dbReference>
<feature type="region of interest" description="Disordered" evidence="5">
    <location>
        <begin position="320"/>
        <end position="425"/>
    </location>
</feature>
<feature type="compositionally biased region" description="Basic and acidic residues" evidence="5">
    <location>
        <begin position="691"/>
        <end position="704"/>
    </location>
</feature>
<evidence type="ECO:0000256" key="2">
    <source>
        <dbReference type="ARBA" id="ARBA00022574"/>
    </source>
</evidence>
<dbReference type="AlphaFoldDB" id="K1RGU4"/>
<organism evidence="6">
    <name type="scientific">Magallana gigas</name>
    <name type="common">Pacific oyster</name>
    <name type="synonym">Crassostrea gigas</name>
    <dbReference type="NCBI Taxonomy" id="29159"/>
    <lineage>
        <taxon>Eukaryota</taxon>
        <taxon>Metazoa</taxon>
        <taxon>Spiralia</taxon>
        <taxon>Lophotrochozoa</taxon>
        <taxon>Mollusca</taxon>
        <taxon>Bivalvia</taxon>
        <taxon>Autobranchia</taxon>
        <taxon>Pteriomorphia</taxon>
        <taxon>Ostreida</taxon>
        <taxon>Ostreoidea</taxon>
        <taxon>Ostreidae</taxon>
        <taxon>Magallana</taxon>
    </lineage>
</organism>
<reference evidence="6" key="1">
    <citation type="journal article" date="2012" name="Nature">
        <title>The oyster genome reveals stress adaptation and complexity of shell formation.</title>
        <authorList>
            <person name="Zhang G."/>
            <person name="Fang X."/>
            <person name="Guo X."/>
            <person name="Li L."/>
            <person name="Luo R."/>
            <person name="Xu F."/>
            <person name="Yang P."/>
            <person name="Zhang L."/>
            <person name="Wang X."/>
            <person name="Qi H."/>
            <person name="Xiong Z."/>
            <person name="Que H."/>
            <person name="Xie Y."/>
            <person name="Holland P.W."/>
            <person name="Paps J."/>
            <person name="Zhu Y."/>
            <person name="Wu F."/>
            <person name="Chen Y."/>
            <person name="Wang J."/>
            <person name="Peng C."/>
            <person name="Meng J."/>
            <person name="Yang L."/>
            <person name="Liu J."/>
            <person name="Wen B."/>
            <person name="Zhang N."/>
            <person name="Huang Z."/>
            <person name="Zhu Q."/>
            <person name="Feng Y."/>
            <person name="Mount A."/>
            <person name="Hedgecock D."/>
            <person name="Xu Z."/>
            <person name="Liu Y."/>
            <person name="Domazet-Loso T."/>
            <person name="Du Y."/>
            <person name="Sun X."/>
            <person name="Zhang S."/>
            <person name="Liu B."/>
            <person name="Cheng P."/>
            <person name="Jiang X."/>
            <person name="Li J."/>
            <person name="Fan D."/>
            <person name="Wang W."/>
            <person name="Fu W."/>
            <person name="Wang T."/>
            <person name="Wang B."/>
            <person name="Zhang J."/>
            <person name="Peng Z."/>
            <person name="Li Y."/>
            <person name="Li N."/>
            <person name="Wang J."/>
            <person name="Chen M."/>
            <person name="He Y."/>
            <person name="Tan F."/>
            <person name="Song X."/>
            <person name="Zheng Q."/>
            <person name="Huang R."/>
            <person name="Yang H."/>
            <person name="Du X."/>
            <person name="Chen L."/>
            <person name="Yang M."/>
            <person name="Gaffney P.M."/>
            <person name="Wang S."/>
            <person name="Luo L."/>
            <person name="She Z."/>
            <person name="Ming Y."/>
            <person name="Huang W."/>
            <person name="Zhang S."/>
            <person name="Huang B."/>
            <person name="Zhang Y."/>
            <person name="Qu T."/>
            <person name="Ni P."/>
            <person name="Miao G."/>
            <person name="Wang J."/>
            <person name="Wang Q."/>
            <person name="Steinberg C.E."/>
            <person name="Wang H."/>
            <person name="Li N."/>
            <person name="Qian L."/>
            <person name="Zhang G."/>
            <person name="Li Y."/>
            <person name="Yang H."/>
            <person name="Liu X."/>
            <person name="Wang J."/>
            <person name="Yin Y."/>
            <person name="Wang J."/>
        </authorList>
    </citation>
    <scope>NUCLEOTIDE SEQUENCE [LARGE SCALE GENOMIC DNA]</scope>
    <source>
        <strain evidence="6">05x7-T-G4-1.051#20</strain>
    </source>
</reference>
<dbReference type="PANTHER" id="PTHR14897">
    <property type="entry name" value="WD REPEAT AND COILED-COIL-CONTAINING PROTEIN"/>
    <property type="match status" value="1"/>
</dbReference>
<feature type="compositionally biased region" description="Polar residues" evidence="5">
    <location>
        <begin position="413"/>
        <end position="422"/>
    </location>
</feature>
<feature type="compositionally biased region" description="Low complexity" evidence="5">
    <location>
        <begin position="327"/>
        <end position="359"/>
    </location>
</feature>
<name>K1RGU4_MAGGI</name>
<feature type="region of interest" description="Disordered" evidence="5">
    <location>
        <begin position="518"/>
        <end position="580"/>
    </location>
</feature>
<dbReference type="HOGENOM" id="CLU_380025_0_0_1"/>
<evidence type="ECO:0000256" key="1">
    <source>
        <dbReference type="ARBA" id="ARBA00015683"/>
    </source>
</evidence>
<proteinExistence type="predicted"/>
<gene>
    <name evidence="6" type="ORF">CGI_10018605</name>
</gene>
<sequence>MDLGHVSVRGQNVDLLHQAIHPDYGVVWTDGKTIYLAPVQLSHGQVVNQRALKLGKFEHSVRSIHWSCNIGPHTCYMCVVHTQHLSLWKVDGVIPKLNFKQVRKLNVQPISKGCLWNPCRDILCILSKQQCSFFFNHAEDRGSFALPPLESGTISCGAWSHDGQRLVLCVGAVILMYRWDDIDRSISSFTPSAWKIPGLDCSIRSVVLLSRSLLVCATELPLESLCKNQDMFDAPMFTFAKEGPGGDLIKSAEIHMDKLERPKGIGLIPKGVAIGYKGVLIAAGAKKSNDSTFLPSPSGSNMDVKLKFYPIDVDLHQMQSDKEMNESADSSESVHSSQSSIESPRQQTEVNTEQEQTENMCLKDQNENSVPDQVSKEGIPGADLYLPKQKTRSELCDPSDTDSEVSPREVTHYSEQTDSQDSAVFKQSDVEDLPVGDSEKPEYPVPKMVLTDVVLADNDSESPREITLLPSSDNTSSRPKIVNLRKSISVESDLETEKVDFSEQEPVFRNSLSTADIEEEVDEITESLKSKLPLDTTESSNTERGDNPDVDVEVDAPTEGYQQQLSDKGWMDKSENEESMDEALKLELMEQEILEQNDRRDLPSVPNQISNCRKARCSNKKTVRKTFLLDNGRLPLDAVKASFNLETVEIFLDGDPCTVASNIDGYIPLRFEPFSTIIIQGKQSNPIVPSHHHDSDSDQQDFKLHDSSNKKISYELDGMDQMKMGFGFV</sequence>
<feature type="compositionally biased region" description="Basic and acidic residues" evidence="5">
    <location>
        <begin position="569"/>
        <end position="580"/>
    </location>
</feature>
<evidence type="ECO:0000256" key="5">
    <source>
        <dbReference type="SAM" id="MobiDB-lite"/>
    </source>
</evidence>
<protein>
    <recommendedName>
        <fullName evidence="1">WD repeat and coiled-coil-containing protein</fullName>
    </recommendedName>
</protein>
<dbReference type="GO" id="GO:0019900">
    <property type="term" value="F:kinase binding"/>
    <property type="evidence" value="ECO:0007669"/>
    <property type="project" value="TreeGrafter"/>
</dbReference>
<dbReference type="Pfam" id="PF15390">
    <property type="entry name" value="WDCP"/>
    <property type="match status" value="2"/>
</dbReference>
<feature type="region of interest" description="Disordered" evidence="5">
    <location>
        <begin position="685"/>
        <end position="704"/>
    </location>
</feature>
<keyword evidence="3" id="KW-0677">Repeat</keyword>
<evidence type="ECO:0000256" key="3">
    <source>
        <dbReference type="ARBA" id="ARBA00022737"/>
    </source>
</evidence>
<keyword evidence="2" id="KW-0853">WD repeat</keyword>
<evidence type="ECO:0000313" key="6">
    <source>
        <dbReference type="EMBL" id="EKC40640.1"/>
    </source>
</evidence>
<dbReference type="InParanoid" id="K1RGU4"/>
<accession>K1RGU4</accession>
<keyword evidence="4" id="KW-0175">Coiled coil</keyword>
<dbReference type="EMBL" id="JH816998">
    <property type="protein sequence ID" value="EKC40640.1"/>
    <property type="molecule type" value="Genomic_DNA"/>
</dbReference>
<dbReference type="SUPFAM" id="SSF101908">
    <property type="entry name" value="Putative isomerase YbhE"/>
    <property type="match status" value="1"/>
</dbReference>